<evidence type="ECO:0000313" key="2">
    <source>
        <dbReference type="Proteomes" id="UP000256679"/>
    </source>
</evidence>
<dbReference type="Gene3D" id="2.60.120.10">
    <property type="entry name" value="Jelly Rolls"/>
    <property type="match status" value="1"/>
</dbReference>
<sequence>MAHRILKAADHRRMPWKNGRGQTVQVAIHPPPAGLADFGWRVSMADVAEDGGFSIFPQIDRSLAVLTGKGIELQVQGRDPQALTPDGPPLSFPADQPCSARLLAGPITDLNVMTRCGGFTHRLSRLTQAVQRPADWRLLLATGPVVLDLAGRTVALEPLDALLCDGPEAAQPIAPAPQVWLAEISRA</sequence>
<gene>
    <name evidence="1" type="ORF">DIE28_09895</name>
</gene>
<dbReference type="AlphaFoldDB" id="A0A3D8PAK9"/>
<keyword evidence="2" id="KW-1185">Reference proteome</keyword>
<dbReference type="PANTHER" id="PTHR37943">
    <property type="entry name" value="PROTEIN VES"/>
    <property type="match status" value="1"/>
</dbReference>
<accession>A0A3D8PAK9</accession>
<reference evidence="1 2" key="1">
    <citation type="submission" date="2018-05" db="EMBL/GenBank/DDBJ databases">
        <title>Whole genome sequencing of Paracoccus thiocyanatus SST.</title>
        <authorList>
            <person name="Ghosh W."/>
            <person name="Rameez M.J."/>
            <person name="Roy C."/>
        </authorList>
    </citation>
    <scope>NUCLEOTIDE SEQUENCE [LARGE SCALE GENOMIC DNA]</scope>
    <source>
        <strain evidence="1 2">SST</strain>
    </source>
</reference>
<evidence type="ECO:0000313" key="1">
    <source>
        <dbReference type="EMBL" id="RDW13100.1"/>
    </source>
</evidence>
<dbReference type="InterPro" id="IPR010282">
    <property type="entry name" value="Uncharacterised_HutD/Ves"/>
</dbReference>
<proteinExistence type="predicted"/>
<protein>
    <recommendedName>
        <fullName evidence="3">HutD-family protein</fullName>
    </recommendedName>
</protein>
<dbReference type="PANTHER" id="PTHR37943:SF1">
    <property type="entry name" value="PROTEIN VES"/>
    <property type="match status" value="1"/>
</dbReference>
<dbReference type="CDD" id="cd20293">
    <property type="entry name" value="cupin_HutD_N"/>
    <property type="match status" value="1"/>
</dbReference>
<dbReference type="InterPro" id="IPR011051">
    <property type="entry name" value="RmlC_Cupin_sf"/>
</dbReference>
<dbReference type="InterPro" id="IPR014710">
    <property type="entry name" value="RmlC-like_jellyroll"/>
</dbReference>
<comment type="caution">
    <text evidence="1">The sequence shown here is derived from an EMBL/GenBank/DDBJ whole genome shotgun (WGS) entry which is preliminary data.</text>
</comment>
<dbReference type="Proteomes" id="UP000256679">
    <property type="component" value="Unassembled WGS sequence"/>
</dbReference>
<dbReference type="Pfam" id="PF05962">
    <property type="entry name" value="HutD"/>
    <property type="match status" value="1"/>
</dbReference>
<dbReference type="RefSeq" id="WP_115755890.1">
    <property type="nucleotide sequence ID" value="NZ_QFCQ01000049.1"/>
</dbReference>
<dbReference type="EMBL" id="QFCQ01000049">
    <property type="protein sequence ID" value="RDW13100.1"/>
    <property type="molecule type" value="Genomic_DNA"/>
</dbReference>
<evidence type="ECO:0008006" key="3">
    <source>
        <dbReference type="Google" id="ProtNLM"/>
    </source>
</evidence>
<dbReference type="SUPFAM" id="SSF51182">
    <property type="entry name" value="RmlC-like cupins"/>
    <property type="match status" value="1"/>
</dbReference>
<name>A0A3D8PAK9_9RHOB</name>
<organism evidence="1 2">
    <name type="scientific">Paracoccus thiocyanatus</name>
    <dbReference type="NCBI Taxonomy" id="34006"/>
    <lineage>
        <taxon>Bacteria</taxon>
        <taxon>Pseudomonadati</taxon>
        <taxon>Pseudomonadota</taxon>
        <taxon>Alphaproteobacteria</taxon>
        <taxon>Rhodobacterales</taxon>
        <taxon>Paracoccaceae</taxon>
        <taxon>Paracoccus</taxon>
    </lineage>
</organism>